<accession>A0A0N0PEQ9</accession>
<proteinExistence type="predicted"/>
<dbReference type="EMBL" id="KQ459838">
    <property type="protein sequence ID" value="KPJ19709.1"/>
    <property type="molecule type" value="Genomic_DNA"/>
</dbReference>
<protein>
    <submittedName>
        <fullName evidence="2">Uncharacterized protein</fullName>
    </submittedName>
</protein>
<dbReference type="InParanoid" id="A0A0N0PEQ9"/>
<dbReference type="AlphaFoldDB" id="A0A0N0PEQ9"/>
<evidence type="ECO:0000313" key="3">
    <source>
        <dbReference type="Proteomes" id="UP000053240"/>
    </source>
</evidence>
<organism evidence="2 3">
    <name type="scientific">Papilio machaon</name>
    <name type="common">Old World swallowtail butterfly</name>
    <dbReference type="NCBI Taxonomy" id="76193"/>
    <lineage>
        <taxon>Eukaryota</taxon>
        <taxon>Metazoa</taxon>
        <taxon>Ecdysozoa</taxon>
        <taxon>Arthropoda</taxon>
        <taxon>Hexapoda</taxon>
        <taxon>Insecta</taxon>
        <taxon>Pterygota</taxon>
        <taxon>Neoptera</taxon>
        <taxon>Endopterygota</taxon>
        <taxon>Lepidoptera</taxon>
        <taxon>Glossata</taxon>
        <taxon>Ditrysia</taxon>
        <taxon>Papilionoidea</taxon>
        <taxon>Papilionidae</taxon>
        <taxon>Papilioninae</taxon>
        <taxon>Papilio</taxon>
    </lineage>
</organism>
<gene>
    <name evidence="2" type="ORF">RR48_04681</name>
</gene>
<reference evidence="2 3" key="1">
    <citation type="journal article" date="2015" name="Nat. Commun.">
        <title>Outbred genome sequencing and CRISPR/Cas9 gene editing in butterflies.</title>
        <authorList>
            <person name="Li X."/>
            <person name="Fan D."/>
            <person name="Zhang W."/>
            <person name="Liu G."/>
            <person name="Zhang L."/>
            <person name="Zhao L."/>
            <person name="Fang X."/>
            <person name="Chen L."/>
            <person name="Dong Y."/>
            <person name="Chen Y."/>
            <person name="Ding Y."/>
            <person name="Zhao R."/>
            <person name="Feng M."/>
            <person name="Zhu Y."/>
            <person name="Feng Y."/>
            <person name="Jiang X."/>
            <person name="Zhu D."/>
            <person name="Xiang H."/>
            <person name="Feng X."/>
            <person name="Li S."/>
            <person name="Wang J."/>
            <person name="Zhang G."/>
            <person name="Kronforst M.R."/>
            <person name="Wang W."/>
        </authorList>
    </citation>
    <scope>NUCLEOTIDE SEQUENCE [LARGE SCALE GENOMIC DNA]</scope>
    <source>
        <strain evidence="2">Ya'a_city_454_Pm</strain>
        <tissue evidence="2">Whole body</tissue>
    </source>
</reference>
<evidence type="ECO:0000313" key="2">
    <source>
        <dbReference type="EMBL" id="KPJ19709.1"/>
    </source>
</evidence>
<keyword evidence="3" id="KW-1185">Reference proteome</keyword>
<dbReference type="Proteomes" id="UP000053240">
    <property type="component" value="Unassembled WGS sequence"/>
</dbReference>
<sequence>MILLLQHDLKQSLGRKKFGKNRKTERDDLSWDYEDDDK</sequence>
<feature type="region of interest" description="Disordered" evidence="1">
    <location>
        <begin position="16"/>
        <end position="38"/>
    </location>
</feature>
<evidence type="ECO:0000256" key="1">
    <source>
        <dbReference type="SAM" id="MobiDB-lite"/>
    </source>
</evidence>
<name>A0A0N0PEQ9_PAPMA</name>